<evidence type="ECO:0000256" key="4">
    <source>
        <dbReference type="ARBA" id="ARBA00022723"/>
    </source>
</evidence>
<evidence type="ECO:0000259" key="8">
    <source>
        <dbReference type="Pfam" id="PF00408"/>
    </source>
</evidence>
<feature type="domain" description="Alpha-D-phosphohexomutase alpha/beta/alpha" evidence="11">
    <location>
        <begin position="265"/>
        <end position="369"/>
    </location>
</feature>
<dbReference type="InterPro" id="IPR005844">
    <property type="entry name" value="A-D-PHexomutase_a/b/a-I"/>
</dbReference>
<dbReference type="Pfam" id="PF02878">
    <property type="entry name" value="PGM_PMM_I"/>
    <property type="match status" value="1"/>
</dbReference>
<dbReference type="EMBL" id="CP074694">
    <property type="protein sequence ID" value="QVL31938.1"/>
    <property type="molecule type" value="Genomic_DNA"/>
</dbReference>
<evidence type="ECO:0000313" key="13">
    <source>
        <dbReference type="Proteomes" id="UP000676194"/>
    </source>
</evidence>
<dbReference type="GO" id="GO:0000287">
    <property type="term" value="F:magnesium ion binding"/>
    <property type="evidence" value="ECO:0007669"/>
    <property type="project" value="InterPro"/>
</dbReference>
<sequence length="451" mass="48581">MSNNFPAGLIVSVSGIRGLIGQNLFPSEACRFAVALGTYLQGGLILVSRDSRPSGDMLLQAVVAGLRSTGCRVIDIGIASTPTCGLAVRHFNAMGAIQITASHNPSPWNGLKMFDADGAVLSPEQGREVRQLFETGNARYASWDKIGSYESSREPLALHAQTVLKLVDLDLIHSAHFRVLVDANGGAGGELARLLLQQLRCEIIEIGCEPNGHFAHEPEPIPAHLGEIGPQVPSSKAALGFVLDPDADRLALIDERGQCVSEEATLALAVRHRLMQKAGPVVINMSTSKMNEDLAKQFGQICYRSAVGEANVVNGIRKHQAVIGGEGNGGVIDPRVGWVRDPYVGMAFILEYLAKTGQTLSQAVDSLPKYAMLKTKYAVVPEKLQAALTALESRWPEARVDKLDGLRLDWPDRWLHVRPSNTEPVVRAIAEAPTAEQAEQLCRDAAKSLGK</sequence>
<organism evidence="12 13">
    <name type="scientific">Telmatocola sphagniphila</name>
    <dbReference type="NCBI Taxonomy" id="1123043"/>
    <lineage>
        <taxon>Bacteria</taxon>
        <taxon>Pseudomonadati</taxon>
        <taxon>Planctomycetota</taxon>
        <taxon>Planctomycetia</taxon>
        <taxon>Gemmatales</taxon>
        <taxon>Gemmataceae</taxon>
    </lineage>
</organism>
<dbReference type="Gene3D" id="3.40.120.10">
    <property type="entry name" value="Alpha-D-Glucose-1,6-Bisphosphate, subunit A, domain 3"/>
    <property type="match status" value="3"/>
</dbReference>
<dbReference type="InterPro" id="IPR005845">
    <property type="entry name" value="A-D-PHexomutase_a/b/a-II"/>
</dbReference>
<dbReference type="Gene3D" id="3.30.310.50">
    <property type="entry name" value="Alpha-D-phosphohexomutase, C-terminal domain"/>
    <property type="match status" value="1"/>
</dbReference>
<dbReference type="PROSITE" id="PS00710">
    <property type="entry name" value="PGM_PMM"/>
    <property type="match status" value="1"/>
</dbReference>
<dbReference type="AlphaFoldDB" id="A0A8E6B7F2"/>
<dbReference type="GO" id="GO:0006048">
    <property type="term" value="P:UDP-N-acetylglucosamine biosynthetic process"/>
    <property type="evidence" value="ECO:0007669"/>
    <property type="project" value="TreeGrafter"/>
</dbReference>
<keyword evidence="5 7" id="KW-0460">Magnesium</keyword>
<dbReference type="InterPro" id="IPR016055">
    <property type="entry name" value="A-D-PHexomutase_a/b/a-I/II/III"/>
</dbReference>
<dbReference type="InterPro" id="IPR050060">
    <property type="entry name" value="Phosphoglucosamine_mutase"/>
</dbReference>
<evidence type="ECO:0000256" key="7">
    <source>
        <dbReference type="RuleBase" id="RU004326"/>
    </source>
</evidence>
<comment type="similarity">
    <text evidence="2 7">Belongs to the phosphohexose mutase family.</text>
</comment>
<evidence type="ECO:0000259" key="9">
    <source>
        <dbReference type="Pfam" id="PF02878"/>
    </source>
</evidence>
<dbReference type="InterPro" id="IPR036900">
    <property type="entry name" value="A-D-PHexomutase_C_sf"/>
</dbReference>
<feature type="domain" description="Alpha-D-phosphohexomutase alpha/beta/alpha" evidence="9">
    <location>
        <begin position="13"/>
        <end position="136"/>
    </location>
</feature>
<evidence type="ECO:0000259" key="10">
    <source>
        <dbReference type="Pfam" id="PF02879"/>
    </source>
</evidence>
<dbReference type="EC" id="5.4.2.10" evidence="12"/>
<dbReference type="Proteomes" id="UP000676194">
    <property type="component" value="Chromosome"/>
</dbReference>
<dbReference type="NCBIfam" id="TIGR03990">
    <property type="entry name" value="Arch_GlmM"/>
    <property type="match status" value="1"/>
</dbReference>
<evidence type="ECO:0000313" key="12">
    <source>
        <dbReference type="EMBL" id="QVL31938.1"/>
    </source>
</evidence>
<keyword evidence="3" id="KW-0597">Phosphoprotein</keyword>
<dbReference type="InterPro" id="IPR024086">
    <property type="entry name" value="GlmM_arc-type"/>
</dbReference>
<dbReference type="RefSeq" id="WP_213496423.1">
    <property type="nucleotide sequence ID" value="NZ_CP074694.1"/>
</dbReference>
<feature type="domain" description="Alpha-D-phosphohexomutase alpha/beta/alpha" evidence="10">
    <location>
        <begin position="160"/>
        <end position="257"/>
    </location>
</feature>
<dbReference type="PANTHER" id="PTHR42946">
    <property type="entry name" value="PHOSPHOHEXOSE MUTASE"/>
    <property type="match status" value="1"/>
</dbReference>
<dbReference type="GO" id="GO:0009252">
    <property type="term" value="P:peptidoglycan biosynthetic process"/>
    <property type="evidence" value="ECO:0007669"/>
    <property type="project" value="TreeGrafter"/>
</dbReference>
<dbReference type="InterPro" id="IPR005841">
    <property type="entry name" value="Alpha-D-phosphohexomutase_SF"/>
</dbReference>
<keyword evidence="4 7" id="KW-0479">Metal-binding</keyword>
<evidence type="ECO:0000256" key="5">
    <source>
        <dbReference type="ARBA" id="ARBA00022842"/>
    </source>
</evidence>
<keyword evidence="13" id="KW-1185">Reference proteome</keyword>
<gene>
    <name evidence="12" type="primary">glmM</name>
    <name evidence="12" type="ORF">KIH39_24390</name>
</gene>
<dbReference type="SUPFAM" id="SSF53738">
    <property type="entry name" value="Phosphoglucomutase, first 3 domains"/>
    <property type="match status" value="3"/>
</dbReference>
<evidence type="ECO:0000256" key="1">
    <source>
        <dbReference type="ARBA" id="ARBA00001946"/>
    </source>
</evidence>
<dbReference type="PANTHER" id="PTHR42946:SF1">
    <property type="entry name" value="PHOSPHOGLUCOMUTASE (ALPHA-D-GLUCOSE-1,6-BISPHOSPHATE-DEPENDENT)"/>
    <property type="match status" value="1"/>
</dbReference>
<protein>
    <submittedName>
        <fullName evidence="12">Phosphoglucosamine mutase</fullName>
        <ecNumber evidence="12">5.4.2.10</ecNumber>
    </submittedName>
</protein>
<dbReference type="SUPFAM" id="SSF55957">
    <property type="entry name" value="Phosphoglucomutase, C-terminal domain"/>
    <property type="match status" value="1"/>
</dbReference>
<proteinExistence type="inferred from homology"/>
<dbReference type="KEGG" id="tsph:KIH39_24390"/>
<reference evidence="12" key="1">
    <citation type="submission" date="2021-05" db="EMBL/GenBank/DDBJ databases">
        <title>Complete genome sequence of the cellulolytic planctomycete Telmatocola sphagniphila SP2T and characterization of the first cellulase from planctomycetes.</title>
        <authorList>
            <person name="Rakitin A.L."/>
            <person name="Beletsky A.V."/>
            <person name="Naumoff D.G."/>
            <person name="Kulichevskaya I.S."/>
            <person name="Mardanov A.V."/>
            <person name="Ravin N.V."/>
            <person name="Dedysh S.N."/>
        </authorList>
    </citation>
    <scope>NUCLEOTIDE SEQUENCE</scope>
    <source>
        <strain evidence="12">SP2T</strain>
    </source>
</reference>
<dbReference type="GO" id="GO:0005829">
    <property type="term" value="C:cytosol"/>
    <property type="evidence" value="ECO:0007669"/>
    <property type="project" value="TreeGrafter"/>
</dbReference>
<dbReference type="GO" id="GO:0005975">
    <property type="term" value="P:carbohydrate metabolic process"/>
    <property type="evidence" value="ECO:0007669"/>
    <property type="project" value="InterPro"/>
</dbReference>
<dbReference type="Pfam" id="PF00408">
    <property type="entry name" value="PGM_PMM_IV"/>
    <property type="match status" value="1"/>
</dbReference>
<name>A0A8E6B7F2_9BACT</name>
<evidence type="ECO:0000259" key="11">
    <source>
        <dbReference type="Pfam" id="PF02880"/>
    </source>
</evidence>
<evidence type="ECO:0000256" key="2">
    <source>
        <dbReference type="ARBA" id="ARBA00010231"/>
    </source>
</evidence>
<dbReference type="GO" id="GO:0008966">
    <property type="term" value="F:phosphoglucosamine mutase activity"/>
    <property type="evidence" value="ECO:0007669"/>
    <property type="project" value="UniProtKB-EC"/>
</dbReference>
<feature type="domain" description="Alpha-D-phosphohexomutase C-terminal" evidence="8">
    <location>
        <begin position="398"/>
        <end position="447"/>
    </location>
</feature>
<dbReference type="InterPro" id="IPR005843">
    <property type="entry name" value="A-D-PHexomutase_C"/>
</dbReference>
<keyword evidence="6 12" id="KW-0413">Isomerase</keyword>
<evidence type="ECO:0000256" key="3">
    <source>
        <dbReference type="ARBA" id="ARBA00022553"/>
    </source>
</evidence>
<dbReference type="PRINTS" id="PR00509">
    <property type="entry name" value="PGMPMM"/>
</dbReference>
<dbReference type="Pfam" id="PF02879">
    <property type="entry name" value="PGM_PMM_II"/>
    <property type="match status" value="1"/>
</dbReference>
<dbReference type="GO" id="GO:0004615">
    <property type="term" value="F:phosphomannomutase activity"/>
    <property type="evidence" value="ECO:0007669"/>
    <property type="project" value="TreeGrafter"/>
</dbReference>
<dbReference type="InterPro" id="IPR016066">
    <property type="entry name" value="A-D-PHexomutase_CS"/>
</dbReference>
<evidence type="ECO:0000256" key="6">
    <source>
        <dbReference type="ARBA" id="ARBA00023235"/>
    </source>
</evidence>
<dbReference type="InterPro" id="IPR005846">
    <property type="entry name" value="A-D-PHexomutase_a/b/a-III"/>
</dbReference>
<dbReference type="Pfam" id="PF02880">
    <property type="entry name" value="PGM_PMM_III"/>
    <property type="match status" value="1"/>
</dbReference>
<comment type="cofactor">
    <cofactor evidence="1">
        <name>Mg(2+)</name>
        <dbReference type="ChEBI" id="CHEBI:18420"/>
    </cofactor>
</comment>
<accession>A0A8E6B7F2</accession>